<keyword evidence="1" id="KW-0812">Transmembrane</keyword>
<feature type="transmembrane region" description="Helical" evidence="1">
    <location>
        <begin position="216"/>
        <end position="237"/>
    </location>
</feature>
<feature type="transmembrane region" description="Helical" evidence="1">
    <location>
        <begin position="401"/>
        <end position="422"/>
    </location>
</feature>
<dbReference type="RefSeq" id="WP_237467749.1">
    <property type="nucleotide sequence ID" value="NZ_CAKLDI010000001.1"/>
</dbReference>
<comment type="caution">
    <text evidence="3">The sequence shown here is derived from an EMBL/GenBank/DDBJ whole genome shotgun (WGS) entry which is preliminary data.</text>
</comment>
<feature type="transmembrane region" description="Helical" evidence="1">
    <location>
        <begin position="376"/>
        <end position="394"/>
    </location>
</feature>
<feature type="transmembrane region" description="Helical" evidence="1">
    <location>
        <begin position="323"/>
        <end position="345"/>
    </location>
</feature>
<dbReference type="Proteomes" id="UP000838672">
    <property type="component" value="Unassembled WGS sequence"/>
</dbReference>
<protein>
    <recommendedName>
        <fullName evidence="2">Nucleoside transporter/FeoB GTPase Gate domain-containing protein</fullName>
    </recommendedName>
</protein>
<evidence type="ECO:0000313" key="4">
    <source>
        <dbReference type="Proteomes" id="UP000838672"/>
    </source>
</evidence>
<accession>A0ABM8ZWK2</accession>
<keyword evidence="4" id="KW-1185">Reference proteome</keyword>
<feature type="transmembrane region" description="Helical" evidence="1">
    <location>
        <begin position="243"/>
        <end position="262"/>
    </location>
</feature>
<dbReference type="Pfam" id="PF07670">
    <property type="entry name" value="Gate"/>
    <property type="match status" value="1"/>
</dbReference>
<sequence length="460" mass="50338">MQQTETATRHSLRHWLLFLLPSLMGVFLFMVPIQQADGVTIPIAALAKWLKATFALHLPLAVTVIVVASAILSTLYSLYRWKTGQKLRCHFFASLFEVTPVWLCTRILGAIFIVMTYRKWGTEMIYSGGTGGLVLNDLLPLLLAVFTLAGLLLPLLLNFGLLELFGTLFTKLMRPVFGLPGSASVNCIASWLGDGSVGVLLTSKQYQAGQYTEREAAIIGTTFSAVSITFCFVVLSTVKLSELFLHFYLTVCFAGVIAAIVVPRLPPLSRKRQCYIDGRVPTGHEEDVNAGESMWRVGLDRGLNKAAEVTSLTRVAQGGLHNALDMVFGVLPIVMAVGTIALMIAEYTPVFDWLGMPFVPLLEALHLPEAQAASKTIMIGFADMFVPAILASTIESDMTRFVIAALSVTQLIYMSEIGALMLGSKIPVNVFELFVIFILRTLVTLPVIVLMAHLIFGYLV</sequence>
<feature type="transmembrane region" description="Helical" evidence="1">
    <location>
        <begin position="434"/>
        <end position="459"/>
    </location>
</feature>
<dbReference type="EMBL" id="CAKLDI010000001">
    <property type="protein sequence ID" value="CAH0534719.1"/>
    <property type="molecule type" value="Genomic_DNA"/>
</dbReference>
<organism evidence="3 4">
    <name type="scientific">Vibrio stylophorae</name>
    <dbReference type="NCBI Taxonomy" id="659351"/>
    <lineage>
        <taxon>Bacteria</taxon>
        <taxon>Pseudomonadati</taxon>
        <taxon>Pseudomonadota</taxon>
        <taxon>Gammaproteobacteria</taxon>
        <taxon>Vibrionales</taxon>
        <taxon>Vibrionaceae</taxon>
        <taxon>Vibrio</taxon>
    </lineage>
</organism>
<feature type="domain" description="Nucleoside transporter/FeoB GTPase Gate" evidence="2">
    <location>
        <begin position="142"/>
        <end position="238"/>
    </location>
</feature>
<evidence type="ECO:0000313" key="3">
    <source>
        <dbReference type="EMBL" id="CAH0534719.1"/>
    </source>
</evidence>
<feature type="transmembrane region" description="Helical" evidence="1">
    <location>
        <begin position="138"/>
        <end position="165"/>
    </location>
</feature>
<evidence type="ECO:0000259" key="2">
    <source>
        <dbReference type="Pfam" id="PF07670"/>
    </source>
</evidence>
<proteinExistence type="predicted"/>
<keyword evidence="1" id="KW-1133">Transmembrane helix</keyword>
<reference evidence="3" key="1">
    <citation type="submission" date="2021-11" db="EMBL/GenBank/DDBJ databases">
        <authorList>
            <person name="Rodrigo-Torres L."/>
            <person name="Arahal R. D."/>
            <person name="Lucena T."/>
        </authorList>
    </citation>
    <scope>NUCLEOTIDE SEQUENCE</scope>
    <source>
        <strain evidence="3">CECT 7929</strain>
    </source>
</reference>
<evidence type="ECO:0000256" key="1">
    <source>
        <dbReference type="SAM" id="Phobius"/>
    </source>
</evidence>
<name>A0ABM8ZWK2_9VIBR</name>
<feature type="transmembrane region" description="Helical" evidence="1">
    <location>
        <begin position="91"/>
        <end position="118"/>
    </location>
</feature>
<feature type="transmembrane region" description="Helical" evidence="1">
    <location>
        <begin position="54"/>
        <end position="79"/>
    </location>
</feature>
<dbReference type="InterPro" id="IPR011642">
    <property type="entry name" value="Gate_dom"/>
</dbReference>
<keyword evidence="1" id="KW-0472">Membrane</keyword>
<gene>
    <name evidence="3" type="ORF">VST7929_02669</name>
</gene>
<feature type="transmembrane region" description="Helical" evidence="1">
    <location>
        <begin position="12"/>
        <end position="34"/>
    </location>
</feature>